<name>A0A0G0W823_9BACT</name>
<evidence type="ECO:0008006" key="4">
    <source>
        <dbReference type="Google" id="ProtNLM"/>
    </source>
</evidence>
<dbReference type="STRING" id="1618563.UU12_C0002G0035"/>
<gene>
    <name evidence="2" type="ORF">UU12_C0002G0035</name>
</gene>
<sequence>MSINNHHKSRHLIKSFEGEALKKRSFVTKIADFLTSYFGTFGFLLINAVIYSVWVLGNTGKIPGFPQIDPYPYSFMNSFVSIEAIILAVIVLISQNRENQRDVLRQEFGLQVELISEKEITKILSLLKEILAEQKKTKSDPELDEMTEVIDAGYIERKLKEQLENPEDKLIAKLEKNIKENIIPKI</sequence>
<feature type="transmembrane region" description="Helical" evidence="1">
    <location>
        <begin position="74"/>
        <end position="93"/>
    </location>
</feature>
<reference evidence="2 3" key="1">
    <citation type="journal article" date="2015" name="Nature">
        <title>rRNA introns, odd ribosomes, and small enigmatic genomes across a large radiation of phyla.</title>
        <authorList>
            <person name="Brown C.T."/>
            <person name="Hug L.A."/>
            <person name="Thomas B.C."/>
            <person name="Sharon I."/>
            <person name="Castelle C.J."/>
            <person name="Singh A."/>
            <person name="Wilkins M.J."/>
            <person name="Williams K.H."/>
            <person name="Banfield J.F."/>
        </authorList>
    </citation>
    <scope>NUCLEOTIDE SEQUENCE [LARGE SCALE GENOMIC DNA]</scope>
</reference>
<dbReference type="Proteomes" id="UP000034562">
    <property type="component" value="Unassembled WGS sequence"/>
</dbReference>
<proteinExistence type="predicted"/>
<keyword evidence="1" id="KW-0472">Membrane</keyword>
<dbReference type="PANTHER" id="PTHR41386">
    <property type="entry name" value="INTEGRAL MEMBRANE PROTEIN-RELATED"/>
    <property type="match status" value="1"/>
</dbReference>
<evidence type="ECO:0000313" key="2">
    <source>
        <dbReference type="EMBL" id="KKR71377.1"/>
    </source>
</evidence>
<comment type="caution">
    <text evidence="2">The sequence shown here is derived from an EMBL/GenBank/DDBJ whole genome shotgun (WGS) entry which is preliminary data.</text>
</comment>
<dbReference type="InterPro" id="IPR010406">
    <property type="entry name" value="DUF1003"/>
</dbReference>
<protein>
    <recommendedName>
        <fullName evidence="4">DUF1003 domain-containing protein</fullName>
    </recommendedName>
</protein>
<evidence type="ECO:0000313" key="3">
    <source>
        <dbReference type="Proteomes" id="UP000034562"/>
    </source>
</evidence>
<accession>A0A0G0W823</accession>
<feature type="transmembrane region" description="Helical" evidence="1">
    <location>
        <begin position="30"/>
        <end position="54"/>
    </location>
</feature>
<dbReference type="EMBL" id="LBZK01000002">
    <property type="protein sequence ID" value="KKR71377.1"/>
    <property type="molecule type" value="Genomic_DNA"/>
</dbReference>
<dbReference type="PANTHER" id="PTHR41386:SF1">
    <property type="entry name" value="MEMBRANE PROTEIN"/>
    <property type="match status" value="1"/>
</dbReference>
<dbReference type="Pfam" id="PF06210">
    <property type="entry name" value="DUF1003"/>
    <property type="match status" value="1"/>
</dbReference>
<keyword evidence="1" id="KW-1133">Transmembrane helix</keyword>
<dbReference type="AlphaFoldDB" id="A0A0G0W823"/>
<organism evidence="2 3">
    <name type="scientific">Candidatus Woesebacteria bacterium GW2011_GWA2_40_7b</name>
    <dbReference type="NCBI Taxonomy" id="1618563"/>
    <lineage>
        <taxon>Bacteria</taxon>
        <taxon>Candidatus Woeseibacteriota</taxon>
    </lineage>
</organism>
<keyword evidence="1" id="KW-0812">Transmembrane</keyword>
<evidence type="ECO:0000256" key="1">
    <source>
        <dbReference type="SAM" id="Phobius"/>
    </source>
</evidence>